<dbReference type="RefSeq" id="WP_188461993.1">
    <property type="nucleotide sequence ID" value="NZ_BMFQ01000001.1"/>
</dbReference>
<dbReference type="Gene3D" id="2.60.40.10">
    <property type="entry name" value="Immunoglobulins"/>
    <property type="match status" value="3"/>
</dbReference>
<protein>
    <recommendedName>
        <fullName evidence="2">LTD domain-containing protein</fullName>
    </recommendedName>
</protein>
<name>A0A917GCK6_9FLAO</name>
<dbReference type="InterPro" id="IPR026444">
    <property type="entry name" value="Secre_tail"/>
</dbReference>
<dbReference type="InterPro" id="IPR036116">
    <property type="entry name" value="FN3_sf"/>
</dbReference>
<proteinExistence type="predicted"/>
<dbReference type="NCBIfam" id="NF012200">
    <property type="entry name" value="choice_anch_D"/>
    <property type="match status" value="1"/>
</dbReference>
<dbReference type="InterPro" id="IPR015919">
    <property type="entry name" value="Cadherin-like_sf"/>
</dbReference>
<dbReference type="NCBIfam" id="TIGR04183">
    <property type="entry name" value="Por_Secre_tail"/>
    <property type="match status" value="1"/>
</dbReference>
<dbReference type="SMART" id="SM00060">
    <property type="entry name" value="FN3"/>
    <property type="match status" value="2"/>
</dbReference>
<evidence type="ECO:0000259" key="2">
    <source>
        <dbReference type="PROSITE" id="PS51841"/>
    </source>
</evidence>
<dbReference type="Proteomes" id="UP000625976">
    <property type="component" value="Unassembled WGS sequence"/>
</dbReference>
<reference evidence="3" key="2">
    <citation type="submission" date="2020-09" db="EMBL/GenBank/DDBJ databases">
        <authorList>
            <person name="Sun Q."/>
            <person name="Zhou Y."/>
        </authorList>
    </citation>
    <scope>NUCLEOTIDE SEQUENCE</scope>
    <source>
        <strain evidence="3">CGMCC 1.12751</strain>
    </source>
</reference>
<sequence length="1959" mass="206933">MIKNYSLVLVAFLCFVLSGYGQTTVTYSFLASGAVTGLDENSPGISLDANIGFGSFKNSASTNPGIFSNQLRLYQNATKGGSIIIYASNGVTITKVVVNASGTTGPAGYEVDGAFVANLTASTTYTMSGLSATSDVEFYQRDGSSSNRIYISSFEVTYTSVPTTSPPTITSALTASGIVSGAFTYDIVATNTPTSYGATGLPAGLSINTTTGEISGTPTAAGTFNVTITATNAYGADTETLVISLTTGPCYTGHAPNFTKSGSTYGGDTDSGGSPTTTIRLASGSNSGTVSTTATGVSSGNVTLKFRAKGWSASERKLRVTLDGQIQNITDLPYSDFEWVELTFTGVAANPSLSFFADEDERVHLGNVEIYCTPSTPCTGTPTPGNTVSSETSVVSGGTTNLSLQNTTTGSGATYQWQSSTTSAVAGFSDIIGATNATYTATVNAITWYRCVVTCSGNSGTSIAVEVGVTYASPNNATQLKACIANTQVSLSWTASSGTTPTGYIVFAQPNTTIPQMAATSAGNASSYTANANYSAATTYTTLGKAVYKGAGTTATVTGLTNASQYTFKVVAYNGETGTGWANAINNNSVASSYTQTYTIDVPEVSNLAASINPTTSTVSWNVVPDSAGCYEYMVVANAGAVSLTPTGNGSAYAANPVYAGANQVVYKGTGSSIIVTGLTDAVEYCYTVFVREVNIGTQWSGGISVCQTTGVDYCDSAGDVADTTGITSVVFNTINQTSTGESAYTDYTSVSTTVLLNNIYTLSVNVNTVGYQNYTKAWIDWNRDGDFSDSGEEYDLGDAYSGTNILTSNSPLSITVPTNATIGNTRMRVATQYFFDDSDIALTPCATYDYGEVEDYTINVVQPVNAEINVKGGAISIPNGFDAPYGLNNTLFASTEVNTDSAEKEFTIENIGLANLILIGTPIIKLEGTNPTDFIVTQQATTPVVNGTNVTFKIKFHPTVAGTRTAKVRIESNDSDENPYLFTIEGNGDCLTDPTVTTFPTSGPANTLVTFTSATSNLTGATITYNNIAVATVSNTSDTIEVLLPAEANDGNFVIQLATGCSATQFFDVIDIDLTACDTAVGGADASNLIIYEVYDENGGSGGVITIYNNTGASVDLGGYKIERAGDYGGSYVTYANLNGTIASGAVAIVSVTSSACGYTPTGNGSLGNAGFNANDGLRLMNGTTLIDDVEAPNYVGYYLKRKNTNFYPNTTYDASEWTAQSLADDECLVGVGSVPLVKLPPTVISNPQYVADCSNLGTSLTVAGSEGVSGGLALAYQWYVLGPSGNWTAVSNGGIYSGATTATLDIANLTGLDDYQFYCQVRENSATCYTASEATKIELKITTWDGTAWSNGAPDQYTITNIDGDYTTNSTNGSFTACQLLVTSGSLLTIAQGYFVEVINNVEITGNGTDNDGILVEDKGSFVQRGDGLTAGSFTLNTNGFSKFNKRTAPLNNYYEYTYWSSPTIDETVGGGLEEAHPTRRYWYNAENYLDKTAEANNNNGTVNGQDDIDDNGDDWQATDNGDLMIPGVGYAAMHDPIGFDIAGAGGQFEYIFEGAFNTGDIDVPIYRNDSEMSDNNWNLIGNPYPSAVDAQSFLDANTLIAQDVSGFPTGTTNGAIFFWSQSTAPSDTANGNENLNFAQSDYAIINATGQTAGGDNNNDGTINASDRPNRFIPSGQAFFISYSDVATPDSTNGDIKTGTVSFTNSMRVTGDNDQFFRNSSSTQVNRLWVNMWSDNGVRNQILVGYVEGATNTYDGMYYDAPKNLSSEVNAMIYTVADNSDKKLAIQGKAVNSLNLDEVIPLGFYSLIPEATLYSISTDSEGLFFEENTVYLKDMLMNVIHDLSANDYSFTSETGEFNNRFEIVFRDSFLSIHEEELNANNVTIIEHQNGEVQFTVPSPYEIKHIEIIDLLGRPIYKLKGTSYSETYDLSNLSQATYLAKITLSNGQTITKKAVKRH</sequence>
<reference evidence="3" key="1">
    <citation type="journal article" date="2014" name="Int. J. Syst. Evol. Microbiol.">
        <title>Complete genome sequence of Corynebacterium casei LMG S-19264T (=DSM 44701T), isolated from a smear-ripened cheese.</title>
        <authorList>
            <consortium name="US DOE Joint Genome Institute (JGI-PGF)"/>
            <person name="Walter F."/>
            <person name="Albersmeier A."/>
            <person name="Kalinowski J."/>
            <person name="Ruckert C."/>
        </authorList>
    </citation>
    <scope>NUCLEOTIDE SEQUENCE</scope>
    <source>
        <strain evidence="3">CGMCC 1.12751</strain>
    </source>
</reference>
<dbReference type="PROSITE" id="PS51841">
    <property type="entry name" value="LTD"/>
    <property type="match status" value="1"/>
</dbReference>
<evidence type="ECO:0000313" key="3">
    <source>
        <dbReference type="EMBL" id="GGG38265.1"/>
    </source>
</evidence>
<comment type="caution">
    <text evidence="3">The sequence shown here is derived from an EMBL/GenBank/DDBJ whole genome shotgun (WGS) entry which is preliminary data.</text>
</comment>
<feature type="domain" description="LTD" evidence="2">
    <location>
        <begin position="1081"/>
        <end position="1221"/>
    </location>
</feature>
<dbReference type="SUPFAM" id="SSF49313">
    <property type="entry name" value="Cadherin-like"/>
    <property type="match status" value="1"/>
</dbReference>
<dbReference type="GO" id="GO:0005509">
    <property type="term" value="F:calcium ion binding"/>
    <property type="evidence" value="ECO:0007669"/>
    <property type="project" value="InterPro"/>
</dbReference>
<dbReference type="InterPro" id="IPR045474">
    <property type="entry name" value="GEVED"/>
</dbReference>
<dbReference type="EMBL" id="BMFQ01000001">
    <property type="protein sequence ID" value="GGG38265.1"/>
    <property type="molecule type" value="Genomic_DNA"/>
</dbReference>
<dbReference type="Pfam" id="PF00932">
    <property type="entry name" value="LTD"/>
    <property type="match status" value="1"/>
</dbReference>
<dbReference type="Pfam" id="PF00041">
    <property type="entry name" value="fn3"/>
    <property type="match status" value="1"/>
</dbReference>
<evidence type="ECO:0000256" key="1">
    <source>
        <dbReference type="ARBA" id="ARBA00022729"/>
    </source>
</evidence>
<dbReference type="Pfam" id="PF05345">
    <property type="entry name" value="He_PIG"/>
    <property type="match status" value="1"/>
</dbReference>
<dbReference type="InterPro" id="IPR003961">
    <property type="entry name" value="FN3_dom"/>
</dbReference>
<evidence type="ECO:0000313" key="4">
    <source>
        <dbReference type="Proteomes" id="UP000625976"/>
    </source>
</evidence>
<dbReference type="GO" id="GO:0016020">
    <property type="term" value="C:membrane"/>
    <property type="evidence" value="ECO:0007669"/>
    <property type="project" value="InterPro"/>
</dbReference>
<dbReference type="Pfam" id="PF20009">
    <property type="entry name" value="GEVED"/>
    <property type="match status" value="1"/>
</dbReference>
<dbReference type="SUPFAM" id="SSF49265">
    <property type="entry name" value="Fibronectin type III"/>
    <property type="match status" value="2"/>
</dbReference>
<keyword evidence="1" id="KW-0732">Signal</keyword>
<accession>A0A917GCK6</accession>
<keyword evidence="4" id="KW-1185">Reference proteome</keyword>
<gene>
    <name evidence="3" type="ORF">GCM10010976_07490</name>
</gene>
<dbReference type="InterPro" id="IPR013783">
    <property type="entry name" value="Ig-like_fold"/>
</dbReference>
<dbReference type="InterPro" id="IPR001322">
    <property type="entry name" value="Lamin_tail_dom"/>
</dbReference>
<organism evidence="3 4">
    <name type="scientific">Bizionia arctica</name>
    <dbReference type="NCBI Taxonomy" id="1495645"/>
    <lineage>
        <taxon>Bacteria</taxon>
        <taxon>Pseudomonadati</taxon>
        <taxon>Bacteroidota</taxon>
        <taxon>Flavobacteriia</taxon>
        <taxon>Flavobacteriales</taxon>
        <taxon>Flavobacteriaceae</taxon>
        <taxon>Bizionia</taxon>
    </lineage>
</organism>